<comment type="cofactor">
    <cofactor evidence="12">
        <name>Mg(2+)</name>
        <dbReference type="ChEBI" id="CHEBI:18420"/>
    </cofactor>
    <text evidence="12">Requires a divalent cation, most likely magnesium in vivo, as an electrophilic catalyst to aid phosphoryl group transfer. It is the chelate of the metal and the nucleotide that is the actual substrate.</text>
</comment>
<proteinExistence type="inferred from homology"/>
<dbReference type="PANTHER" id="PTHR10584">
    <property type="entry name" value="SUGAR KINASE"/>
    <property type="match status" value="1"/>
</dbReference>
<feature type="binding site" evidence="12">
    <location>
        <position position="282"/>
    </location>
    <ligand>
        <name>K(+)</name>
        <dbReference type="ChEBI" id="CHEBI:29103"/>
    </ligand>
</feature>
<comment type="subunit">
    <text evidence="12">Homodimer.</text>
</comment>
<evidence type="ECO:0000256" key="11">
    <source>
        <dbReference type="ARBA" id="ARBA00023277"/>
    </source>
</evidence>
<comment type="activity regulation">
    <text evidence="12">Activated by a monovalent cation that binds near, but not in, the active site. The most likely occupant of the site in vivo is potassium. Ion binding induces a conformational change that may alter substrate affinity.</text>
</comment>
<feature type="active site" description="Proton acceptor" evidence="12">
    <location>
        <position position="252"/>
    </location>
</feature>
<keyword evidence="7 12" id="KW-0418">Kinase</keyword>
<comment type="similarity">
    <text evidence="1">Belongs to the carbohydrate kinase pfkB family.</text>
</comment>
<dbReference type="GO" id="GO:0019303">
    <property type="term" value="P:D-ribose catabolic process"/>
    <property type="evidence" value="ECO:0007669"/>
    <property type="project" value="UniProtKB-UniRule"/>
</dbReference>
<evidence type="ECO:0000259" key="13">
    <source>
        <dbReference type="Pfam" id="PF00294"/>
    </source>
</evidence>
<dbReference type="PANTHER" id="PTHR10584:SF166">
    <property type="entry name" value="RIBOKINASE"/>
    <property type="match status" value="1"/>
</dbReference>
<name>A0A6B8RGK2_9BACL</name>
<organism evidence="14 15">
    <name type="scientific">Paenibacillus psychroresistens</name>
    <dbReference type="NCBI Taxonomy" id="1778678"/>
    <lineage>
        <taxon>Bacteria</taxon>
        <taxon>Bacillati</taxon>
        <taxon>Bacillota</taxon>
        <taxon>Bacilli</taxon>
        <taxon>Bacillales</taxon>
        <taxon>Paenibacillaceae</taxon>
        <taxon>Paenibacillus</taxon>
    </lineage>
</organism>
<comment type="subcellular location">
    <subcellularLocation>
        <location evidence="12">Cytoplasm</location>
    </subcellularLocation>
</comment>
<dbReference type="GO" id="GO:0046872">
    <property type="term" value="F:metal ion binding"/>
    <property type="evidence" value="ECO:0007669"/>
    <property type="project" value="UniProtKB-KW"/>
</dbReference>
<keyword evidence="4 12" id="KW-0808">Transferase</keyword>
<comment type="similarity">
    <text evidence="12">Belongs to the carbohydrate kinase PfkB family. Ribokinase subfamily.</text>
</comment>
<feature type="binding site" evidence="12">
    <location>
        <position position="285"/>
    </location>
    <ligand>
        <name>K(+)</name>
        <dbReference type="ChEBI" id="CHEBI:29103"/>
    </ligand>
</feature>
<feature type="binding site" evidence="12">
    <location>
        <begin position="41"/>
        <end position="45"/>
    </location>
    <ligand>
        <name>substrate</name>
    </ligand>
</feature>
<dbReference type="OrthoDB" id="9775849at2"/>
<feature type="binding site" evidence="12">
    <location>
        <position position="248"/>
    </location>
    <ligand>
        <name>K(+)</name>
        <dbReference type="ChEBI" id="CHEBI:29103"/>
    </ligand>
</feature>
<dbReference type="InterPro" id="IPR002139">
    <property type="entry name" value="Ribo/fructo_kinase"/>
</dbReference>
<feature type="binding site" evidence="12">
    <location>
        <position position="140"/>
    </location>
    <ligand>
        <name>substrate</name>
    </ligand>
</feature>
<dbReference type="Gene3D" id="3.40.1190.20">
    <property type="match status" value="1"/>
</dbReference>
<evidence type="ECO:0000256" key="10">
    <source>
        <dbReference type="ARBA" id="ARBA00022958"/>
    </source>
</evidence>
<dbReference type="NCBIfam" id="TIGR02152">
    <property type="entry name" value="D_ribokin_bact"/>
    <property type="match status" value="1"/>
</dbReference>
<keyword evidence="15" id="KW-1185">Reference proteome</keyword>
<dbReference type="InterPro" id="IPR011877">
    <property type="entry name" value="Ribokinase"/>
</dbReference>
<evidence type="ECO:0000256" key="7">
    <source>
        <dbReference type="ARBA" id="ARBA00022777"/>
    </source>
</evidence>
<gene>
    <name evidence="12 14" type="primary">rbsK</name>
    <name evidence="14" type="ORF">EHS13_10180</name>
</gene>
<dbReference type="InterPro" id="IPR002173">
    <property type="entry name" value="Carboh/pur_kinase_PfkB_CS"/>
</dbReference>
<evidence type="ECO:0000256" key="4">
    <source>
        <dbReference type="ARBA" id="ARBA00022679"/>
    </source>
</evidence>
<dbReference type="PRINTS" id="PR00990">
    <property type="entry name" value="RIBOKINASE"/>
</dbReference>
<feature type="binding site" evidence="12">
    <location>
        <begin position="220"/>
        <end position="225"/>
    </location>
    <ligand>
        <name>ATP</name>
        <dbReference type="ChEBI" id="CHEBI:30616"/>
    </ligand>
</feature>
<sequence>MKQPHIVVIGSLNMDLVISTSRMPKLGETITGQQMHTIPGGKGANQAVGCSRLGAKVSMVGAVGNDSFGKQIISQLGNYGVDVHPILVSDAPTGSAIIFHTPEDNCIVIIPGANELCDAELVSNFESLIYGADLLLVQLEIPLNSVYTALKIAREAGVCTVLNPAPARELSVDLLKLVDYLTPNETEFELLSGATYKSEDDLYAGMMKWQQEYGPKLFVTRGKNGVSYLLDGSLRTVDAPKVEVVDTTGAGDCFNAAFSCCLASGQSVADAAAFAVKAASLSVTKFGAQNGMPSMEDMRNA</sequence>
<dbReference type="GO" id="GO:0005524">
    <property type="term" value="F:ATP binding"/>
    <property type="evidence" value="ECO:0007669"/>
    <property type="project" value="UniProtKB-UniRule"/>
</dbReference>
<dbReference type="GO" id="GO:0004747">
    <property type="term" value="F:ribokinase activity"/>
    <property type="evidence" value="ECO:0007669"/>
    <property type="project" value="UniProtKB-UniRule"/>
</dbReference>
<dbReference type="SUPFAM" id="SSF53613">
    <property type="entry name" value="Ribokinase-like"/>
    <property type="match status" value="1"/>
</dbReference>
<keyword evidence="10 12" id="KW-0630">Potassium</keyword>
<keyword evidence="6 12" id="KW-0547">Nucleotide-binding</keyword>
<dbReference type="Pfam" id="PF00294">
    <property type="entry name" value="PfkB"/>
    <property type="match status" value="1"/>
</dbReference>
<dbReference type="EC" id="2.7.1.15" evidence="2 12"/>
<comment type="pathway">
    <text evidence="12">Carbohydrate metabolism; D-ribose degradation; D-ribose 5-phosphate from beta-D-ribopyranose: step 2/2.</text>
</comment>
<comment type="function">
    <text evidence="12">Catalyzes the phosphorylation of ribose at O-5 in a reaction requiring ATP and magnesium. The resulting D-ribose-5-phosphate can then be used either for sythesis of nucleotides, histidine, and tryptophan, or as a component of the pentose phosphate pathway.</text>
</comment>
<dbReference type="Proteomes" id="UP000426246">
    <property type="component" value="Chromosome"/>
</dbReference>
<evidence type="ECO:0000313" key="14">
    <source>
        <dbReference type="EMBL" id="QGQ95229.1"/>
    </source>
</evidence>
<protein>
    <recommendedName>
        <fullName evidence="3 12">Ribokinase</fullName>
        <shortName evidence="12">RK</shortName>
        <ecNumber evidence="2 12">2.7.1.15</ecNumber>
    </recommendedName>
</protein>
<reference evidence="15" key="1">
    <citation type="submission" date="2018-11" db="EMBL/GenBank/DDBJ databases">
        <title>Complete genome sequence of Paenibacillus sp. ML311-T8.</title>
        <authorList>
            <person name="Nam Y.-D."/>
            <person name="Kang J."/>
            <person name="Chung W.-H."/>
            <person name="Park Y.S."/>
        </authorList>
    </citation>
    <scope>NUCLEOTIDE SEQUENCE [LARGE SCALE GENOMIC DNA]</scope>
    <source>
        <strain evidence="15">ML311-T8</strain>
    </source>
</reference>
<feature type="domain" description="Carbohydrate kinase PfkB" evidence="13">
    <location>
        <begin position="5"/>
        <end position="294"/>
    </location>
</feature>
<keyword evidence="12" id="KW-0963">Cytoplasm</keyword>
<accession>A0A6B8RGK2</accession>
<evidence type="ECO:0000256" key="6">
    <source>
        <dbReference type="ARBA" id="ARBA00022741"/>
    </source>
</evidence>
<evidence type="ECO:0000256" key="2">
    <source>
        <dbReference type="ARBA" id="ARBA00012035"/>
    </source>
</evidence>
<dbReference type="AlphaFoldDB" id="A0A6B8RGK2"/>
<evidence type="ECO:0000256" key="1">
    <source>
        <dbReference type="ARBA" id="ARBA00005380"/>
    </source>
</evidence>
<evidence type="ECO:0000256" key="3">
    <source>
        <dbReference type="ARBA" id="ARBA00016943"/>
    </source>
</evidence>
<feature type="binding site" evidence="12">
    <location>
        <position position="184"/>
    </location>
    <ligand>
        <name>ATP</name>
        <dbReference type="ChEBI" id="CHEBI:30616"/>
    </ligand>
</feature>
<feature type="binding site" evidence="12">
    <location>
        <begin position="251"/>
        <end position="252"/>
    </location>
    <ligand>
        <name>ATP</name>
        <dbReference type="ChEBI" id="CHEBI:30616"/>
    </ligand>
</feature>
<evidence type="ECO:0000256" key="9">
    <source>
        <dbReference type="ARBA" id="ARBA00022842"/>
    </source>
</evidence>
<evidence type="ECO:0000313" key="15">
    <source>
        <dbReference type="Proteomes" id="UP000426246"/>
    </source>
</evidence>
<dbReference type="KEGG" id="ppsc:EHS13_10180"/>
<feature type="binding site" evidence="12">
    <location>
        <position position="287"/>
    </location>
    <ligand>
        <name>K(+)</name>
        <dbReference type="ChEBI" id="CHEBI:29103"/>
    </ligand>
</feature>
<dbReference type="PROSITE" id="PS00584">
    <property type="entry name" value="PFKB_KINASES_2"/>
    <property type="match status" value="1"/>
</dbReference>
<keyword evidence="9 12" id="KW-0460">Magnesium</keyword>
<keyword evidence="8 12" id="KW-0067">ATP-binding</keyword>
<dbReference type="HAMAP" id="MF_01987">
    <property type="entry name" value="Ribokinase"/>
    <property type="match status" value="1"/>
</dbReference>
<dbReference type="InterPro" id="IPR029056">
    <property type="entry name" value="Ribokinase-like"/>
</dbReference>
<feature type="binding site" evidence="12">
    <location>
        <position position="246"/>
    </location>
    <ligand>
        <name>K(+)</name>
        <dbReference type="ChEBI" id="CHEBI:29103"/>
    </ligand>
</feature>
<feature type="binding site" evidence="12">
    <location>
        <begin position="13"/>
        <end position="15"/>
    </location>
    <ligand>
        <name>substrate</name>
    </ligand>
</feature>
<dbReference type="PROSITE" id="PS00583">
    <property type="entry name" value="PFKB_KINASES_1"/>
    <property type="match status" value="1"/>
</dbReference>
<feature type="binding site" evidence="12">
    <location>
        <position position="252"/>
    </location>
    <ligand>
        <name>substrate</name>
    </ligand>
</feature>
<evidence type="ECO:0000256" key="5">
    <source>
        <dbReference type="ARBA" id="ARBA00022723"/>
    </source>
</evidence>
<keyword evidence="5 12" id="KW-0479">Metal-binding</keyword>
<comment type="caution">
    <text evidence="12">Lacks conserved residue(s) required for the propagation of feature annotation.</text>
</comment>
<dbReference type="EMBL" id="CP034235">
    <property type="protein sequence ID" value="QGQ95229.1"/>
    <property type="molecule type" value="Genomic_DNA"/>
</dbReference>
<evidence type="ECO:0000256" key="12">
    <source>
        <dbReference type="HAMAP-Rule" id="MF_01987"/>
    </source>
</evidence>
<dbReference type="UniPathway" id="UPA00916">
    <property type="reaction ID" value="UER00889"/>
</dbReference>
<evidence type="ECO:0000256" key="8">
    <source>
        <dbReference type="ARBA" id="ARBA00022840"/>
    </source>
</evidence>
<comment type="catalytic activity">
    <reaction evidence="12">
        <text>D-ribose + ATP = D-ribose 5-phosphate + ADP + H(+)</text>
        <dbReference type="Rhea" id="RHEA:13697"/>
        <dbReference type="ChEBI" id="CHEBI:15378"/>
        <dbReference type="ChEBI" id="CHEBI:30616"/>
        <dbReference type="ChEBI" id="CHEBI:47013"/>
        <dbReference type="ChEBI" id="CHEBI:78346"/>
        <dbReference type="ChEBI" id="CHEBI:456216"/>
        <dbReference type="EC" id="2.7.1.15"/>
    </reaction>
</comment>
<dbReference type="CDD" id="cd01174">
    <property type="entry name" value="ribokinase"/>
    <property type="match status" value="1"/>
</dbReference>
<dbReference type="InterPro" id="IPR011611">
    <property type="entry name" value="PfkB_dom"/>
</dbReference>
<dbReference type="GO" id="GO:0005829">
    <property type="term" value="C:cytosol"/>
    <property type="evidence" value="ECO:0007669"/>
    <property type="project" value="TreeGrafter"/>
</dbReference>
<keyword evidence="11 12" id="KW-0119">Carbohydrate metabolism</keyword>
<dbReference type="RefSeq" id="WP_155700246.1">
    <property type="nucleotide sequence ID" value="NZ_CP034235.1"/>
</dbReference>